<feature type="region of interest" description="Disordered" evidence="5">
    <location>
        <begin position="1"/>
        <end position="22"/>
    </location>
</feature>
<keyword evidence="3 6" id="KW-1133">Transmembrane helix</keyword>
<feature type="domain" description="Lipopolysaccharide assembly protein A" evidence="7">
    <location>
        <begin position="50"/>
        <end position="100"/>
    </location>
</feature>
<keyword evidence="4 6" id="KW-0472">Membrane</keyword>
<evidence type="ECO:0000256" key="4">
    <source>
        <dbReference type="ARBA" id="ARBA00023136"/>
    </source>
</evidence>
<evidence type="ECO:0000256" key="6">
    <source>
        <dbReference type="SAM" id="Phobius"/>
    </source>
</evidence>
<feature type="transmembrane region" description="Helical" evidence="6">
    <location>
        <begin position="69"/>
        <end position="92"/>
    </location>
</feature>
<gene>
    <name evidence="8" type="ORF">B1813_05245</name>
</gene>
<dbReference type="STRING" id="1962155.B1813_05245"/>
<comment type="caution">
    <text evidence="8">The sequence shown here is derived from an EMBL/GenBank/DDBJ whole genome shotgun (WGS) entry which is preliminary data.</text>
</comment>
<dbReference type="RefSeq" id="WP_081190840.1">
    <property type="nucleotide sequence ID" value="NZ_MWIH01000003.1"/>
</dbReference>
<evidence type="ECO:0000256" key="3">
    <source>
        <dbReference type="ARBA" id="ARBA00022989"/>
    </source>
</evidence>
<organism evidence="8 9">
    <name type="scientific">Saccharomonospora piscinae</name>
    <dbReference type="NCBI Taxonomy" id="687388"/>
    <lineage>
        <taxon>Bacteria</taxon>
        <taxon>Bacillati</taxon>
        <taxon>Actinomycetota</taxon>
        <taxon>Actinomycetes</taxon>
        <taxon>Pseudonocardiales</taxon>
        <taxon>Pseudonocardiaceae</taxon>
        <taxon>Saccharomonospora</taxon>
    </lineage>
</organism>
<feature type="transmembrane region" description="Helical" evidence="6">
    <location>
        <begin position="28"/>
        <end position="49"/>
    </location>
</feature>
<keyword evidence="2 6" id="KW-0812">Transmembrane</keyword>
<dbReference type="AlphaFoldDB" id="A0A1V9AA24"/>
<name>A0A1V9AA24_SACPI</name>
<feature type="compositionally biased region" description="Low complexity" evidence="5">
    <location>
        <begin position="1"/>
        <end position="11"/>
    </location>
</feature>
<evidence type="ECO:0000256" key="5">
    <source>
        <dbReference type="SAM" id="MobiDB-lite"/>
    </source>
</evidence>
<dbReference type="InterPro" id="IPR010445">
    <property type="entry name" value="LapA_dom"/>
</dbReference>
<evidence type="ECO:0000313" key="9">
    <source>
        <dbReference type="Proteomes" id="UP000192591"/>
    </source>
</evidence>
<proteinExistence type="predicted"/>
<dbReference type="GO" id="GO:0005886">
    <property type="term" value="C:plasma membrane"/>
    <property type="evidence" value="ECO:0007669"/>
    <property type="project" value="InterPro"/>
</dbReference>
<evidence type="ECO:0000313" key="8">
    <source>
        <dbReference type="EMBL" id="OQO93921.1"/>
    </source>
</evidence>
<accession>A0A1V9AA24</accession>
<evidence type="ECO:0000256" key="2">
    <source>
        <dbReference type="ARBA" id="ARBA00022692"/>
    </source>
</evidence>
<keyword evidence="1" id="KW-1003">Cell membrane</keyword>
<dbReference type="EMBL" id="MWIH01000003">
    <property type="protein sequence ID" value="OQO93921.1"/>
    <property type="molecule type" value="Genomic_DNA"/>
</dbReference>
<dbReference type="Pfam" id="PF06305">
    <property type="entry name" value="LapA_dom"/>
    <property type="match status" value="1"/>
</dbReference>
<protein>
    <recommendedName>
        <fullName evidence="7">Lipopolysaccharide assembly protein A domain-containing protein</fullName>
    </recommendedName>
</protein>
<dbReference type="Proteomes" id="UP000192591">
    <property type="component" value="Unassembled WGS sequence"/>
</dbReference>
<reference evidence="8 9" key="1">
    <citation type="submission" date="2017-02" db="EMBL/GenBank/DDBJ databases">
        <title>Draft genome of Saccharomonospora sp. 154.</title>
        <authorList>
            <person name="Alonso-Carmona G.S."/>
            <person name="De La Haba R."/>
            <person name="Vera-Gargallo B."/>
            <person name="Sandoval-Trujillo A.H."/>
            <person name="Ramirez-Duran N."/>
            <person name="Ventosa A."/>
        </authorList>
    </citation>
    <scope>NUCLEOTIDE SEQUENCE [LARGE SCALE GENOMIC DNA]</scope>
    <source>
        <strain evidence="8 9">LRS4.154</strain>
    </source>
</reference>
<evidence type="ECO:0000256" key="1">
    <source>
        <dbReference type="ARBA" id="ARBA00022475"/>
    </source>
</evidence>
<sequence length="108" mass="11136">MSTPAEGAAPGANGGPTRSPKVNRTRISGLWVGVSVAAVLLALLLVFILQNTDPVTVHFLGTRASLPLGVSMLLSAVAGALVVAALGAARIVQLRRTVRRTGGRRDTR</sequence>
<keyword evidence="9" id="KW-1185">Reference proteome</keyword>
<evidence type="ECO:0000259" key="7">
    <source>
        <dbReference type="Pfam" id="PF06305"/>
    </source>
</evidence>